<name>A0A6A6T9Z9_9PLEO</name>
<feature type="transmembrane region" description="Helical" evidence="3">
    <location>
        <begin position="260"/>
        <end position="281"/>
    </location>
</feature>
<feature type="transmembrane region" description="Helical" evidence="3">
    <location>
        <begin position="347"/>
        <end position="365"/>
    </location>
</feature>
<reference evidence="5" key="1">
    <citation type="journal article" date="2020" name="Stud. Mycol.">
        <title>101 Dothideomycetes genomes: a test case for predicting lifestyles and emergence of pathogens.</title>
        <authorList>
            <person name="Haridas S."/>
            <person name="Albert R."/>
            <person name="Binder M."/>
            <person name="Bloem J."/>
            <person name="Labutti K."/>
            <person name="Salamov A."/>
            <person name="Andreopoulos B."/>
            <person name="Baker S."/>
            <person name="Barry K."/>
            <person name="Bills G."/>
            <person name="Bluhm B."/>
            <person name="Cannon C."/>
            <person name="Castanera R."/>
            <person name="Culley D."/>
            <person name="Daum C."/>
            <person name="Ezra D."/>
            <person name="Gonzalez J."/>
            <person name="Henrissat B."/>
            <person name="Kuo A."/>
            <person name="Liang C."/>
            <person name="Lipzen A."/>
            <person name="Lutzoni F."/>
            <person name="Magnuson J."/>
            <person name="Mondo S."/>
            <person name="Nolan M."/>
            <person name="Ohm R."/>
            <person name="Pangilinan J."/>
            <person name="Park H.-J."/>
            <person name="Ramirez L."/>
            <person name="Alfaro M."/>
            <person name="Sun H."/>
            <person name="Tritt A."/>
            <person name="Yoshinaga Y."/>
            <person name="Zwiers L.-H."/>
            <person name="Turgeon B."/>
            <person name="Goodwin S."/>
            <person name="Spatafora J."/>
            <person name="Crous P."/>
            <person name="Grigoriev I."/>
        </authorList>
    </citation>
    <scope>NUCLEOTIDE SEQUENCE</scope>
    <source>
        <strain evidence="5">CBS 122681</strain>
    </source>
</reference>
<evidence type="ECO:0000313" key="6">
    <source>
        <dbReference type="Proteomes" id="UP000799324"/>
    </source>
</evidence>
<dbReference type="InterPro" id="IPR011701">
    <property type="entry name" value="MFS"/>
</dbReference>
<protein>
    <submittedName>
        <fullName evidence="5">MFS general substrate transporter</fullName>
    </submittedName>
</protein>
<evidence type="ECO:0000256" key="2">
    <source>
        <dbReference type="ARBA" id="ARBA00006727"/>
    </source>
</evidence>
<feature type="transmembrane region" description="Helical" evidence="3">
    <location>
        <begin position="219"/>
        <end position="239"/>
    </location>
</feature>
<feature type="transmembrane region" description="Helical" evidence="3">
    <location>
        <begin position="183"/>
        <end position="207"/>
    </location>
</feature>
<evidence type="ECO:0000313" key="5">
    <source>
        <dbReference type="EMBL" id="KAF2655718.1"/>
    </source>
</evidence>
<evidence type="ECO:0000259" key="4">
    <source>
        <dbReference type="PROSITE" id="PS50850"/>
    </source>
</evidence>
<keyword evidence="3" id="KW-0472">Membrane</keyword>
<feature type="transmembrane region" description="Helical" evidence="3">
    <location>
        <begin position="54"/>
        <end position="75"/>
    </location>
</feature>
<comment type="similarity">
    <text evidence="2">Belongs to the major facilitator superfamily. Monocarboxylate porter (TC 2.A.1.13) family.</text>
</comment>
<dbReference type="InterPro" id="IPR020846">
    <property type="entry name" value="MFS_dom"/>
</dbReference>
<evidence type="ECO:0000256" key="3">
    <source>
        <dbReference type="SAM" id="Phobius"/>
    </source>
</evidence>
<accession>A0A6A6T9Z9</accession>
<dbReference type="SUPFAM" id="SSF103473">
    <property type="entry name" value="MFS general substrate transporter"/>
    <property type="match status" value="1"/>
</dbReference>
<dbReference type="PANTHER" id="PTHR11360:SF287">
    <property type="entry name" value="MFS MONOCARBOXYLATE TRANSPORTER"/>
    <property type="match status" value="1"/>
</dbReference>
<feature type="transmembrane region" description="Helical" evidence="3">
    <location>
        <begin position="151"/>
        <end position="171"/>
    </location>
</feature>
<dbReference type="Proteomes" id="UP000799324">
    <property type="component" value="Unassembled WGS sequence"/>
</dbReference>
<dbReference type="OrthoDB" id="2213137at2759"/>
<dbReference type="Gene3D" id="1.20.1250.20">
    <property type="entry name" value="MFS general substrate transporter like domains"/>
    <property type="match status" value="2"/>
</dbReference>
<gene>
    <name evidence="5" type="ORF">K491DRAFT_598362</name>
</gene>
<dbReference type="PROSITE" id="PS50850">
    <property type="entry name" value="MFS"/>
    <property type="match status" value="1"/>
</dbReference>
<dbReference type="EMBL" id="MU004345">
    <property type="protein sequence ID" value="KAF2655718.1"/>
    <property type="molecule type" value="Genomic_DNA"/>
</dbReference>
<dbReference type="InterPro" id="IPR036259">
    <property type="entry name" value="MFS_trans_sf"/>
</dbReference>
<dbReference type="Pfam" id="PF07690">
    <property type="entry name" value="MFS_1"/>
    <property type="match status" value="1"/>
</dbReference>
<feature type="transmembrane region" description="Helical" evidence="3">
    <location>
        <begin position="126"/>
        <end position="145"/>
    </location>
</feature>
<comment type="subcellular location">
    <subcellularLocation>
        <location evidence="1">Membrane</location>
        <topology evidence="1">Multi-pass membrane protein</topology>
    </subcellularLocation>
</comment>
<evidence type="ECO:0000256" key="1">
    <source>
        <dbReference type="ARBA" id="ARBA00004141"/>
    </source>
</evidence>
<feature type="transmembrane region" description="Helical" evidence="3">
    <location>
        <begin position="425"/>
        <end position="445"/>
    </location>
</feature>
<proteinExistence type="inferred from homology"/>
<dbReference type="PANTHER" id="PTHR11360">
    <property type="entry name" value="MONOCARBOXYLATE TRANSPORTER"/>
    <property type="match status" value="1"/>
</dbReference>
<feature type="transmembrane region" description="Helical" evidence="3">
    <location>
        <begin position="95"/>
        <end position="114"/>
    </location>
</feature>
<organism evidence="5 6">
    <name type="scientific">Lophiostoma macrostomum CBS 122681</name>
    <dbReference type="NCBI Taxonomy" id="1314788"/>
    <lineage>
        <taxon>Eukaryota</taxon>
        <taxon>Fungi</taxon>
        <taxon>Dikarya</taxon>
        <taxon>Ascomycota</taxon>
        <taxon>Pezizomycotina</taxon>
        <taxon>Dothideomycetes</taxon>
        <taxon>Pleosporomycetidae</taxon>
        <taxon>Pleosporales</taxon>
        <taxon>Lophiostomataceae</taxon>
        <taxon>Lophiostoma</taxon>
    </lineage>
</organism>
<keyword evidence="3" id="KW-0812">Transmembrane</keyword>
<sequence>MAPNDEIELGIIHRDAATHGALHHGSTADITDTHAGVSDLEHEFSLPPVDRGKAAWSFLGAAFVVEVLVWGYPWSYGLFQDYYSTHLPFAGSRNIPVIGACAMGLMYLAAPLVFGMLHRYPQTKQACVMIGPIIMALALGLGSLSETVPQLIVTQGVLYAVGGSLIYSPTVQFMDEWFVERKGLAFGVLCAGTGLGGVVIPFLLQFLLDKYGFRTTLRVWAVIIFVATAPLIVFVKPRVPTAQAYAVRHFNFSFVKTPTFLCLQAGNILQGLGFFVPNIYLPTYASQLGASSSISALTIILFNIASVFGCIAMGNLVDRCHVTTCILISTVGSTLSVFLLWGFSTSIAPLLCFCLAYGIFAGSFSSTWPGIMVRLKREESRTDGSMVFATLAAGRGIGNVLSGPLSEALVRAGEVGREGLYATEYGPLVLFTGVSAALGGLGFFGRRLGWV</sequence>
<feature type="domain" description="Major facilitator superfamily (MFS) profile" evidence="4">
    <location>
        <begin position="259"/>
        <end position="451"/>
    </location>
</feature>
<dbReference type="GO" id="GO:0016020">
    <property type="term" value="C:membrane"/>
    <property type="evidence" value="ECO:0007669"/>
    <property type="project" value="UniProtKB-SubCell"/>
</dbReference>
<dbReference type="AlphaFoldDB" id="A0A6A6T9Z9"/>
<dbReference type="InterPro" id="IPR050327">
    <property type="entry name" value="Proton-linked_MCT"/>
</dbReference>
<keyword evidence="6" id="KW-1185">Reference proteome</keyword>
<keyword evidence="3" id="KW-1133">Transmembrane helix</keyword>
<feature type="transmembrane region" description="Helical" evidence="3">
    <location>
        <begin position="293"/>
        <end position="313"/>
    </location>
</feature>
<dbReference type="GO" id="GO:0022857">
    <property type="term" value="F:transmembrane transporter activity"/>
    <property type="evidence" value="ECO:0007669"/>
    <property type="project" value="InterPro"/>
</dbReference>